<dbReference type="Pfam" id="PF00300">
    <property type="entry name" value="His_Phos_1"/>
    <property type="match status" value="1"/>
</dbReference>
<dbReference type="GO" id="GO:0004722">
    <property type="term" value="F:protein serine/threonine phosphatase activity"/>
    <property type="evidence" value="ECO:0007669"/>
    <property type="project" value="UniProtKB-EC"/>
</dbReference>
<feature type="compositionally biased region" description="Polar residues" evidence="6">
    <location>
        <begin position="234"/>
        <end position="243"/>
    </location>
</feature>
<evidence type="ECO:0000256" key="7">
    <source>
        <dbReference type="SAM" id="SignalP"/>
    </source>
</evidence>
<dbReference type="InterPro" id="IPR029033">
    <property type="entry name" value="His_PPase_superfam"/>
</dbReference>
<dbReference type="SMART" id="SM00855">
    <property type="entry name" value="PGAM"/>
    <property type="match status" value="1"/>
</dbReference>
<dbReference type="EMBL" id="QNGE01001298">
    <property type="protein sequence ID" value="KAA3677903.1"/>
    <property type="molecule type" value="Genomic_DNA"/>
</dbReference>
<sequence length="379" mass="42998">MRTLRRTIILMGSLACSAAFLGAAYERIFEDFSNSRRHPGPITLWNNNWDMYDDTVVNSGELIPVPGEFGLTCPRTYHKLILFVRHGQYNLKGRTPDEKRLTEIGWKQAYEAGRQLKRFGIKIDRIVHSDLIRARQTTAAVLVGLQDDFDTLFDTSLLTNLSSGAQPHLLGNYARPSVTQYEGRTPEDRSSSDYAHPPMLGEPYRPYPSASFDCQESRFLAEGPPPVSPEPPNRHSTSHSVRQTEGLRLERGFRTHIHRLPVTTQGRTAYENLNAQARMSSSCRCNYPCDYRHLTDDYEPCETVVFVGHANVFRFWLCRALQLPPEAWLRFSLYHGSISSILISWTPPLTSGHKNDSVCTVTALRIGEIGHLPTHLLTR</sequence>
<proteinExistence type="inferred from homology"/>
<comment type="similarity">
    <text evidence="1">Belongs to the phosphoglycerate mutase family. BPG-dependent PGAM subfamily.</text>
</comment>
<reference evidence="8 9" key="1">
    <citation type="journal article" date="2019" name="Gigascience">
        <title>Whole-genome sequence of the oriental lung fluke Paragonimus westermani.</title>
        <authorList>
            <person name="Oey H."/>
            <person name="Zakrzewski M."/>
            <person name="Narain K."/>
            <person name="Devi K.R."/>
            <person name="Agatsuma T."/>
            <person name="Nawaratna S."/>
            <person name="Gobert G.N."/>
            <person name="Jones M.K."/>
            <person name="Ragan M.A."/>
            <person name="McManus D.P."/>
            <person name="Krause L."/>
        </authorList>
    </citation>
    <scope>NUCLEOTIDE SEQUENCE [LARGE SCALE GENOMIC DNA]</scope>
    <source>
        <strain evidence="8 9">IND2009</strain>
    </source>
</reference>
<keyword evidence="3" id="KW-0378">Hydrolase</keyword>
<dbReference type="CDD" id="cd07067">
    <property type="entry name" value="HP_PGM_like"/>
    <property type="match status" value="1"/>
</dbReference>
<dbReference type="EC" id="3.1.3.16" evidence="2"/>
<evidence type="ECO:0000256" key="3">
    <source>
        <dbReference type="ARBA" id="ARBA00022801"/>
    </source>
</evidence>
<dbReference type="PANTHER" id="PTHR20935">
    <property type="entry name" value="PHOSPHOGLYCERATE MUTASE-RELATED"/>
    <property type="match status" value="1"/>
</dbReference>
<feature type="chain" id="PRO_5023889063" description="Serine/threonine-protein phosphatase PGAM5, mitochondrial" evidence="7">
    <location>
        <begin position="20"/>
        <end position="379"/>
    </location>
</feature>
<evidence type="ECO:0000256" key="1">
    <source>
        <dbReference type="ARBA" id="ARBA00006717"/>
    </source>
</evidence>
<evidence type="ECO:0000256" key="5">
    <source>
        <dbReference type="ARBA" id="ARBA00040722"/>
    </source>
</evidence>
<dbReference type="Proteomes" id="UP000324629">
    <property type="component" value="Unassembled WGS sequence"/>
</dbReference>
<evidence type="ECO:0000256" key="6">
    <source>
        <dbReference type="SAM" id="MobiDB-lite"/>
    </source>
</evidence>
<dbReference type="Gene3D" id="3.40.50.1240">
    <property type="entry name" value="Phosphoglycerate mutase-like"/>
    <property type="match status" value="1"/>
</dbReference>
<keyword evidence="9" id="KW-1185">Reference proteome</keyword>
<feature type="region of interest" description="Disordered" evidence="6">
    <location>
        <begin position="169"/>
        <end position="207"/>
    </location>
</feature>
<feature type="region of interest" description="Disordered" evidence="6">
    <location>
        <begin position="219"/>
        <end position="245"/>
    </location>
</feature>
<dbReference type="InterPro" id="IPR013078">
    <property type="entry name" value="His_Pase_superF_clade-1"/>
</dbReference>
<gene>
    <name evidence="8" type="ORF">DEA37_0009237</name>
</gene>
<accession>A0A5J4NQQ1</accession>
<dbReference type="InterPro" id="IPR051021">
    <property type="entry name" value="Mito_Ser/Thr_phosphatase"/>
</dbReference>
<keyword evidence="7" id="KW-0732">Signal</keyword>
<dbReference type="PANTHER" id="PTHR20935:SF0">
    <property type="entry name" value="SERINE_THREONINE-PROTEIN PHOSPHATASE PGAM5, MITOCHONDRIAL"/>
    <property type="match status" value="1"/>
</dbReference>
<evidence type="ECO:0000313" key="9">
    <source>
        <dbReference type="Proteomes" id="UP000324629"/>
    </source>
</evidence>
<comment type="caution">
    <text evidence="8">The sequence shown here is derived from an EMBL/GenBank/DDBJ whole genome shotgun (WGS) entry which is preliminary data.</text>
</comment>
<name>A0A5J4NQQ1_9TREM</name>
<evidence type="ECO:0000256" key="4">
    <source>
        <dbReference type="ARBA" id="ARBA00039765"/>
    </source>
</evidence>
<evidence type="ECO:0000256" key="2">
    <source>
        <dbReference type="ARBA" id="ARBA00013081"/>
    </source>
</evidence>
<dbReference type="AlphaFoldDB" id="A0A5J4NQQ1"/>
<dbReference type="SUPFAM" id="SSF53254">
    <property type="entry name" value="Phosphoglycerate mutase-like"/>
    <property type="match status" value="2"/>
</dbReference>
<evidence type="ECO:0000313" key="8">
    <source>
        <dbReference type="EMBL" id="KAA3677903.1"/>
    </source>
</evidence>
<feature type="signal peptide" evidence="7">
    <location>
        <begin position="1"/>
        <end position="19"/>
    </location>
</feature>
<organism evidence="8 9">
    <name type="scientific">Paragonimus westermani</name>
    <dbReference type="NCBI Taxonomy" id="34504"/>
    <lineage>
        <taxon>Eukaryota</taxon>
        <taxon>Metazoa</taxon>
        <taxon>Spiralia</taxon>
        <taxon>Lophotrochozoa</taxon>
        <taxon>Platyhelminthes</taxon>
        <taxon>Trematoda</taxon>
        <taxon>Digenea</taxon>
        <taxon>Plagiorchiida</taxon>
        <taxon>Troglotremata</taxon>
        <taxon>Troglotrematidae</taxon>
        <taxon>Paragonimus</taxon>
    </lineage>
</organism>
<protein>
    <recommendedName>
        <fullName evidence="4">Serine/threonine-protein phosphatase PGAM5, mitochondrial</fullName>
        <ecNumber evidence="2">3.1.3.16</ecNumber>
    </recommendedName>
    <alternativeName>
        <fullName evidence="5">Serine/threonine-protein phosphatase Pgam5, mitochondrial</fullName>
    </alternativeName>
</protein>